<keyword evidence="4" id="KW-1185">Reference proteome</keyword>
<reference evidence="3" key="1">
    <citation type="journal article" date="2023" name="Mol. Phylogenet. Evol.">
        <title>Genome-scale phylogeny and comparative genomics of the fungal order Sordariales.</title>
        <authorList>
            <person name="Hensen N."/>
            <person name="Bonometti L."/>
            <person name="Westerberg I."/>
            <person name="Brannstrom I.O."/>
            <person name="Guillou S."/>
            <person name="Cros-Aarteil S."/>
            <person name="Calhoun S."/>
            <person name="Haridas S."/>
            <person name="Kuo A."/>
            <person name="Mondo S."/>
            <person name="Pangilinan J."/>
            <person name="Riley R."/>
            <person name="LaButti K."/>
            <person name="Andreopoulos B."/>
            <person name="Lipzen A."/>
            <person name="Chen C."/>
            <person name="Yan M."/>
            <person name="Daum C."/>
            <person name="Ng V."/>
            <person name="Clum A."/>
            <person name="Steindorff A."/>
            <person name="Ohm R.A."/>
            <person name="Martin F."/>
            <person name="Silar P."/>
            <person name="Natvig D.O."/>
            <person name="Lalanne C."/>
            <person name="Gautier V."/>
            <person name="Ament-Velasquez S.L."/>
            <person name="Kruys A."/>
            <person name="Hutchinson M.I."/>
            <person name="Powell A.J."/>
            <person name="Barry K."/>
            <person name="Miller A.N."/>
            <person name="Grigoriev I.V."/>
            <person name="Debuchy R."/>
            <person name="Gladieux P."/>
            <person name="Hiltunen Thoren M."/>
            <person name="Johannesson H."/>
        </authorList>
    </citation>
    <scope>NUCLEOTIDE SEQUENCE</scope>
    <source>
        <strain evidence="3">PSN324</strain>
    </source>
</reference>
<feature type="compositionally biased region" description="Low complexity" evidence="1">
    <location>
        <begin position="279"/>
        <end position="328"/>
    </location>
</feature>
<evidence type="ECO:0008006" key="5">
    <source>
        <dbReference type="Google" id="ProtNLM"/>
    </source>
</evidence>
<sequence>MTDVKPEGQYGYAQPTVAPVAPVTAAADAPKPQYIQSTPGWVVAIRGCQILLSVIILGIAGYLMHGKVLDENAFALVCCIFTWIVVGYTLITEKVASARGAYNIWAVMALDLFMAILWLASLGSNAALRAAFNTKVRVSGCYSTGSAFDSHYCEVDYRRMGKRSNDGAIASNTGLALIATIAGLSSLQWIFFIVTLVFHGHTFRLWHAANKTPSANTANLEMNAQSAPMMGAQPQPYVQQTAAPVQQQQQPQQFQNAAPAYTPQPYPQQTELPSPTGTPAPQQAYQGQQQYGYPNQAPQQQYGQPQQQFYSPQGTPAPGQQAYYPPQQ</sequence>
<evidence type="ECO:0000256" key="2">
    <source>
        <dbReference type="SAM" id="Phobius"/>
    </source>
</evidence>
<organism evidence="3 4">
    <name type="scientific">Cladorrhinum samala</name>
    <dbReference type="NCBI Taxonomy" id="585594"/>
    <lineage>
        <taxon>Eukaryota</taxon>
        <taxon>Fungi</taxon>
        <taxon>Dikarya</taxon>
        <taxon>Ascomycota</taxon>
        <taxon>Pezizomycotina</taxon>
        <taxon>Sordariomycetes</taxon>
        <taxon>Sordariomycetidae</taxon>
        <taxon>Sordariales</taxon>
        <taxon>Podosporaceae</taxon>
        <taxon>Cladorrhinum</taxon>
    </lineage>
</organism>
<evidence type="ECO:0000313" key="4">
    <source>
        <dbReference type="Proteomes" id="UP001321749"/>
    </source>
</evidence>
<proteinExistence type="predicted"/>
<comment type="caution">
    <text evidence="3">The sequence shown here is derived from an EMBL/GenBank/DDBJ whole genome shotgun (WGS) entry which is preliminary data.</text>
</comment>
<feature type="transmembrane region" description="Helical" evidence="2">
    <location>
        <begin position="73"/>
        <end position="91"/>
    </location>
</feature>
<dbReference type="EMBL" id="MU864929">
    <property type="protein sequence ID" value="KAK4466771.1"/>
    <property type="molecule type" value="Genomic_DNA"/>
</dbReference>
<accession>A0AAV9I543</accession>
<dbReference type="Proteomes" id="UP001321749">
    <property type="component" value="Unassembled WGS sequence"/>
</dbReference>
<feature type="compositionally biased region" description="Low complexity" evidence="1">
    <location>
        <begin position="236"/>
        <end position="270"/>
    </location>
</feature>
<name>A0AAV9I543_9PEZI</name>
<keyword evidence="2" id="KW-1133">Transmembrane helix</keyword>
<feature type="transmembrane region" description="Helical" evidence="2">
    <location>
        <begin position="103"/>
        <end position="120"/>
    </location>
</feature>
<dbReference type="PANTHER" id="PTHR37451:SF4">
    <property type="entry name" value="MARVEL DOMAIN-CONTAINING PROTEIN"/>
    <property type="match status" value="1"/>
</dbReference>
<evidence type="ECO:0000256" key="1">
    <source>
        <dbReference type="SAM" id="MobiDB-lite"/>
    </source>
</evidence>
<reference evidence="3" key="2">
    <citation type="submission" date="2023-06" db="EMBL/GenBank/DDBJ databases">
        <authorList>
            <consortium name="Lawrence Berkeley National Laboratory"/>
            <person name="Mondo S.J."/>
            <person name="Hensen N."/>
            <person name="Bonometti L."/>
            <person name="Westerberg I."/>
            <person name="Brannstrom I.O."/>
            <person name="Guillou S."/>
            <person name="Cros-Aarteil S."/>
            <person name="Calhoun S."/>
            <person name="Haridas S."/>
            <person name="Kuo A."/>
            <person name="Pangilinan J."/>
            <person name="Riley R."/>
            <person name="Labutti K."/>
            <person name="Andreopoulos B."/>
            <person name="Lipzen A."/>
            <person name="Chen C."/>
            <person name="Yanf M."/>
            <person name="Daum C."/>
            <person name="Ng V."/>
            <person name="Clum A."/>
            <person name="Steindorff A."/>
            <person name="Ohm R."/>
            <person name="Martin F."/>
            <person name="Silar P."/>
            <person name="Natvig D."/>
            <person name="Lalanne C."/>
            <person name="Gautier V."/>
            <person name="Ament-Velasquez S.L."/>
            <person name="Kruys A."/>
            <person name="Hutchinson M.I."/>
            <person name="Powell A.J."/>
            <person name="Barry K."/>
            <person name="Miller A.N."/>
            <person name="Grigoriev I.V."/>
            <person name="Debuchy R."/>
            <person name="Gladieux P."/>
            <person name="Thoren M.H."/>
            <person name="Johannesson H."/>
        </authorList>
    </citation>
    <scope>NUCLEOTIDE SEQUENCE</scope>
    <source>
        <strain evidence="3">PSN324</strain>
    </source>
</reference>
<feature type="transmembrane region" description="Helical" evidence="2">
    <location>
        <begin position="41"/>
        <end position="61"/>
    </location>
</feature>
<feature type="region of interest" description="Disordered" evidence="1">
    <location>
        <begin position="236"/>
        <end position="328"/>
    </location>
</feature>
<gene>
    <name evidence="3" type="ORF">QBC42DRAFT_191801</name>
</gene>
<dbReference type="PANTHER" id="PTHR37451">
    <property type="entry name" value="MARVEL DOMAIN"/>
    <property type="match status" value="1"/>
</dbReference>
<dbReference type="AlphaFoldDB" id="A0AAV9I543"/>
<feature type="transmembrane region" description="Helical" evidence="2">
    <location>
        <begin position="175"/>
        <end position="198"/>
    </location>
</feature>
<keyword evidence="2" id="KW-0472">Membrane</keyword>
<protein>
    <recommendedName>
        <fullName evidence="5">MARVEL domain-containing protein</fullName>
    </recommendedName>
</protein>
<keyword evidence="2" id="KW-0812">Transmembrane</keyword>
<evidence type="ECO:0000313" key="3">
    <source>
        <dbReference type="EMBL" id="KAK4466771.1"/>
    </source>
</evidence>